<keyword evidence="1" id="KW-0812">Transmembrane</keyword>
<reference evidence="2 3" key="1">
    <citation type="submission" date="2017-11" db="EMBL/GenBank/DDBJ databases">
        <title>Genomic Encyclopedia of Archaeal and Bacterial Type Strains, Phase II (KMG-II): From Individual Species to Whole Genera.</title>
        <authorList>
            <person name="Goeker M."/>
        </authorList>
    </citation>
    <scope>NUCLEOTIDE SEQUENCE [LARGE SCALE GENOMIC DNA]</scope>
    <source>
        <strain evidence="2 3">DSM 27393</strain>
    </source>
</reference>
<name>A0A2M9CFT3_9MICO</name>
<dbReference type="EMBL" id="PGFF01000001">
    <property type="protein sequence ID" value="PJJ70728.1"/>
    <property type="molecule type" value="Genomic_DNA"/>
</dbReference>
<proteinExistence type="predicted"/>
<keyword evidence="3" id="KW-1185">Reference proteome</keyword>
<gene>
    <name evidence="2" type="ORF">CLV46_0253</name>
</gene>
<accession>A0A2M9CFT3</accession>
<comment type="caution">
    <text evidence="2">The sequence shown here is derived from an EMBL/GenBank/DDBJ whole genome shotgun (WGS) entry which is preliminary data.</text>
</comment>
<organism evidence="2 3">
    <name type="scientific">Diaminobutyricimonas aerilata</name>
    <dbReference type="NCBI Taxonomy" id="1162967"/>
    <lineage>
        <taxon>Bacteria</taxon>
        <taxon>Bacillati</taxon>
        <taxon>Actinomycetota</taxon>
        <taxon>Actinomycetes</taxon>
        <taxon>Micrococcales</taxon>
        <taxon>Microbacteriaceae</taxon>
        <taxon>Diaminobutyricimonas</taxon>
    </lineage>
</organism>
<keyword evidence="1" id="KW-1133">Transmembrane helix</keyword>
<dbReference type="Proteomes" id="UP000228758">
    <property type="component" value="Unassembled WGS sequence"/>
</dbReference>
<evidence type="ECO:0000313" key="2">
    <source>
        <dbReference type="EMBL" id="PJJ70728.1"/>
    </source>
</evidence>
<dbReference type="AlphaFoldDB" id="A0A2M9CFT3"/>
<sequence>MWAGLGLITFALVYLPFVLRDPWDSTRLGLPAWLLTALLMIVGACCATYGAIWFRKDRRAGSRRD</sequence>
<evidence type="ECO:0000313" key="3">
    <source>
        <dbReference type="Proteomes" id="UP000228758"/>
    </source>
</evidence>
<protein>
    <submittedName>
        <fullName evidence="2">Uncharacterized protein</fullName>
    </submittedName>
</protein>
<feature type="transmembrane region" description="Helical" evidence="1">
    <location>
        <begin position="30"/>
        <end position="54"/>
    </location>
</feature>
<evidence type="ECO:0000256" key="1">
    <source>
        <dbReference type="SAM" id="Phobius"/>
    </source>
</evidence>
<keyword evidence="1" id="KW-0472">Membrane</keyword>